<sequence length="68" mass="7861">MFFRRVLVVNKHDEVCISHVKYNSREVKVTQVYRKKWVIQRSSPSSTARLSSPSPFAARPRLSSNQAV</sequence>
<dbReference type="AlphaFoldDB" id="D8Q3Y9"/>
<dbReference type="KEGG" id="scm:SCHCO_02627239"/>
<reference evidence="2 3" key="1">
    <citation type="journal article" date="2010" name="Nat. Biotechnol.">
        <title>Genome sequence of the model mushroom Schizophyllum commune.</title>
        <authorList>
            <person name="Ohm R.A."/>
            <person name="de Jong J.F."/>
            <person name="Lugones L.G."/>
            <person name="Aerts A."/>
            <person name="Kothe E."/>
            <person name="Stajich J.E."/>
            <person name="de Vries R.P."/>
            <person name="Record E."/>
            <person name="Levasseur A."/>
            <person name="Baker S.E."/>
            <person name="Bartholomew K.A."/>
            <person name="Coutinho P.M."/>
            <person name="Erdmann S."/>
            <person name="Fowler T.J."/>
            <person name="Gathman A.C."/>
            <person name="Lombard V."/>
            <person name="Henrissat B."/>
            <person name="Knabe N."/>
            <person name="Kuees U."/>
            <person name="Lilly W.W."/>
            <person name="Lindquist E."/>
            <person name="Lucas S."/>
            <person name="Magnuson J.K."/>
            <person name="Piumi F."/>
            <person name="Raudaskoski M."/>
            <person name="Salamov A."/>
            <person name="Schmutz J."/>
            <person name="Schwarze F.W.M.R."/>
            <person name="vanKuyk P.A."/>
            <person name="Horton J.S."/>
            <person name="Grigoriev I.V."/>
            <person name="Woesten H.A.B."/>
        </authorList>
    </citation>
    <scope>NUCLEOTIDE SEQUENCE [LARGE SCALE GENOMIC DNA]</scope>
    <source>
        <strain evidence="3">H4-8 / FGSC 9210</strain>
    </source>
</reference>
<evidence type="ECO:0000256" key="1">
    <source>
        <dbReference type="SAM" id="MobiDB-lite"/>
    </source>
</evidence>
<dbReference type="GeneID" id="9592700"/>
<dbReference type="VEuPathDB" id="FungiDB:SCHCODRAFT_02627239"/>
<protein>
    <submittedName>
        <fullName evidence="2">Uncharacterized protein</fullName>
    </submittedName>
</protein>
<feature type="compositionally biased region" description="Low complexity" evidence="1">
    <location>
        <begin position="42"/>
        <end position="55"/>
    </location>
</feature>
<name>D8Q3Y9_SCHCM</name>
<accession>D8Q3Y9</accession>
<keyword evidence="3" id="KW-1185">Reference proteome</keyword>
<evidence type="ECO:0000313" key="2">
    <source>
        <dbReference type="EMBL" id="EFI97140.1"/>
    </source>
</evidence>
<dbReference type="HOGENOM" id="CLU_2795397_0_0_1"/>
<dbReference type="EMBL" id="GL377306">
    <property type="protein sequence ID" value="EFI97140.1"/>
    <property type="molecule type" value="Genomic_DNA"/>
</dbReference>
<organism evidence="3">
    <name type="scientific">Schizophyllum commune (strain H4-8 / FGSC 9210)</name>
    <name type="common">Split gill fungus</name>
    <dbReference type="NCBI Taxonomy" id="578458"/>
    <lineage>
        <taxon>Eukaryota</taxon>
        <taxon>Fungi</taxon>
        <taxon>Dikarya</taxon>
        <taxon>Basidiomycota</taxon>
        <taxon>Agaricomycotina</taxon>
        <taxon>Agaricomycetes</taxon>
        <taxon>Agaricomycetidae</taxon>
        <taxon>Agaricales</taxon>
        <taxon>Schizophyllaceae</taxon>
        <taxon>Schizophyllum</taxon>
    </lineage>
</organism>
<dbReference type="InParanoid" id="D8Q3Y9"/>
<gene>
    <name evidence="2" type="ORF">SCHCODRAFT_56039</name>
</gene>
<feature type="region of interest" description="Disordered" evidence="1">
    <location>
        <begin position="42"/>
        <end position="68"/>
    </location>
</feature>
<dbReference type="OrthoDB" id="1688503at2759"/>
<evidence type="ECO:0000313" key="3">
    <source>
        <dbReference type="Proteomes" id="UP000007431"/>
    </source>
</evidence>
<proteinExistence type="predicted"/>
<dbReference type="Proteomes" id="UP000007431">
    <property type="component" value="Unassembled WGS sequence"/>
</dbReference>